<proteinExistence type="predicted"/>
<comment type="caution">
    <text evidence="1">The sequence shown here is derived from an EMBL/GenBank/DDBJ whole genome shotgun (WGS) entry which is preliminary data.</text>
</comment>
<dbReference type="EMBL" id="LAZR01014260">
    <property type="protein sequence ID" value="KKM18257.1"/>
    <property type="molecule type" value="Genomic_DNA"/>
</dbReference>
<organism evidence="1">
    <name type="scientific">marine sediment metagenome</name>
    <dbReference type="NCBI Taxonomy" id="412755"/>
    <lineage>
        <taxon>unclassified sequences</taxon>
        <taxon>metagenomes</taxon>
        <taxon>ecological metagenomes</taxon>
    </lineage>
</organism>
<name>A0A0F9HSZ3_9ZZZZ</name>
<accession>A0A0F9HSZ3</accession>
<gene>
    <name evidence="1" type="ORF">LCGC14_1667480</name>
</gene>
<dbReference type="AlphaFoldDB" id="A0A0F9HSZ3"/>
<evidence type="ECO:0000313" key="1">
    <source>
        <dbReference type="EMBL" id="KKM18257.1"/>
    </source>
</evidence>
<sequence>MEKTNKCKYIKNCSYYLHNPEMMNKTKCVRQEHIECHYYIYMRRFLDA</sequence>
<reference evidence="1" key="1">
    <citation type="journal article" date="2015" name="Nature">
        <title>Complex archaea that bridge the gap between prokaryotes and eukaryotes.</title>
        <authorList>
            <person name="Spang A."/>
            <person name="Saw J.H."/>
            <person name="Jorgensen S.L."/>
            <person name="Zaremba-Niedzwiedzka K."/>
            <person name="Martijn J."/>
            <person name="Lind A.E."/>
            <person name="van Eijk R."/>
            <person name="Schleper C."/>
            <person name="Guy L."/>
            <person name="Ettema T.J."/>
        </authorList>
    </citation>
    <scope>NUCLEOTIDE SEQUENCE</scope>
</reference>
<protein>
    <submittedName>
        <fullName evidence="1">Uncharacterized protein</fullName>
    </submittedName>
</protein>